<sequence>MKIAIDISQAIYGTGVSVYTKNLVANLIKQHPEDEFILFGGSLRRRKELLSMAKKLKGTPKIYPFPPTLMDFIWNSLHILPIEKLTGPVDLIHTSDWTEPPSKYPKITTMHDLIPFKYPQTTTSSIRNAHKKKLAWVIRESKKIIAVSESTKKDLMSILRVPEEKIVVIPEGVEERYTPQPLEIVDLVRRRYQTGEDYLFTLSTLEPRKNQEALIRAYEIVRKTFPDLKLLIAGRVRQDGKLPPAEGVIMPGYIPDADLPSLYSGCLAFVFPSIYEGFGLPPLQAMACGASVAVSNVSSLPEVVGDAGILFDPESVESIAAGIIEAIQNRSVLRKKSLIQASKFTWGQAAEETYKVYKEVNNDNRI</sequence>
<feature type="domain" description="Glycosyltransferase subfamily 4-like N-terminal" evidence="3">
    <location>
        <begin position="15"/>
        <end position="174"/>
    </location>
</feature>
<dbReference type="InterPro" id="IPR028098">
    <property type="entry name" value="Glyco_trans_4-like_N"/>
</dbReference>
<accession>A0A837IH90</accession>
<dbReference type="GO" id="GO:0016757">
    <property type="term" value="F:glycosyltransferase activity"/>
    <property type="evidence" value="ECO:0007669"/>
    <property type="project" value="InterPro"/>
</dbReference>
<dbReference type="PANTHER" id="PTHR46401">
    <property type="entry name" value="GLYCOSYLTRANSFERASE WBBK-RELATED"/>
    <property type="match status" value="1"/>
</dbReference>
<evidence type="ECO:0000259" key="3">
    <source>
        <dbReference type="Pfam" id="PF13439"/>
    </source>
</evidence>
<dbReference type="SUPFAM" id="SSF53756">
    <property type="entry name" value="UDP-Glycosyltransferase/glycogen phosphorylase"/>
    <property type="match status" value="1"/>
</dbReference>
<dbReference type="Gene3D" id="3.40.50.2000">
    <property type="entry name" value="Glycogen Phosphorylase B"/>
    <property type="match status" value="2"/>
</dbReference>
<dbReference type="AlphaFoldDB" id="A0A837IH90"/>
<organism evidence="4 5">
    <name type="scientific">Candidatus Collierbacteria bacterium GW2011_GWB2_45_17</name>
    <dbReference type="NCBI Taxonomy" id="1618388"/>
    <lineage>
        <taxon>Bacteria</taxon>
        <taxon>Candidatus Collieribacteriota</taxon>
    </lineage>
</organism>
<dbReference type="PANTHER" id="PTHR46401:SF2">
    <property type="entry name" value="GLYCOSYLTRANSFERASE WBBK-RELATED"/>
    <property type="match status" value="1"/>
</dbReference>
<evidence type="ECO:0000256" key="1">
    <source>
        <dbReference type="ARBA" id="ARBA00022679"/>
    </source>
</evidence>
<dbReference type="Proteomes" id="UP000034078">
    <property type="component" value="Unassembled WGS sequence"/>
</dbReference>
<feature type="domain" description="Glycosyl transferase family 1" evidence="2">
    <location>
        <begin position="194"/>
        <end position="333"/>
    </location>
</feature>
<dbReference type="InterPro" id="IPR001296">
    <property type="entry name" value="Glyco_trans_1"/>
</dbReference>
<keyword evidence="1 4" id="KW-0808">Transferase</keyword>
<dbReference type="Pfam" id="PF00534">
    <property type="entry name" value="Glycos_transf_1"/>
    <property type="match status" value="1"/>
</dbReference>
<comment type="caution">
    <text evidence="4">The sequence shown here is derived from an EMBL/GenBank/DDBJ whole genome shotgun (WGS) entry which is preliminary data.</text>
</comment>
<reference evidence="4 5" key="1">
    <citation type="journal article" date="2015" name="Nature">
        <title>rRNA introns, odd ribosomes, and small enigmatic genomes across a large radiation of phyla.</title>
        <authorList>
            <person name="Brown C.T."/>
            <person name="Hug L.A."/>
            <person name="Thomas B.C."/>
            <person name="Sharon I."/>
            <person name="Castelle C.J."/>
            <person name="Singh A."/>
            <person name="Wilkins M.J."/>
            <person name="Williams K.H."/>
            <person name="Banfield J.F."/>
        </authorList>
    </citation>
    <scope>NUCLEOTIDE SEQUENCE [LARGE SCALE GENOMIC DNA]</scope>
</reference>
<name>A0A837IH90_9BACT</name>
<evidence type="ECO:0000259" key="2">
    <source>
        <dbReference type="Pfam" id="PF00534"/>
    </source>
</evidence>
<protein>
    <submittedName>
        <fullName evidence="4">Group 1 glycosyl transferase</fullName>
    </submittedName>
</protein>
<evidence type="ECO:0000313" key="5">
    <source>
        <dbReference type="Proteomes" id="UP000034078"/>
    </source>
</evidence>
<dbReference type="EMBL" id="LCKO01000003">
    <property type="protein sequence ID" value="KKU00976.1"/>
    <property type="molecule type" value="Genomic_DNA"/>
</dbReference>
<dbReference type="Pfam" id="PF13439">
    <property type="entry name" value="Glyco_transf_4"/>
    <property type="match status" value="1"/>
</dbReference>
<proteinExistence type="predicted"/>
<evidence type="ECO:0000313" key="4">
    <source>
        <dbReference type="EMBL" id="KKU00976.1"/>
    </source>
</evidence>
<dbReference type="CDD" id="cd03809">
    <property type="entry name" value="GT4_MtfB-like"/>
    <property type="match status" value="1"/>
</dbReference>
<gene>
    <name evidence="4" type="ORF">UX01_C0003G0029</name>
</gene>
<dbReference type="GO" id="GO:0009103">
    <property type="term" value="P:lipopolysaccharide biosynthetic process"/>
    <property type="evidence" value="ECO:0007669"/>
    <property type="project" value="TreeGrafter"/>
</dbReference>